<proteinExistence type="predicted"/>
<feature type="domain" description="HTH deoR-type" evidence="4">
    <location>
        <begin position="4"/>
        <end position="59"/>
    </location>
</feature>
<evidence type="ECO:0000313" key="5">
    <source>
        <dbReference type="EMBL" id="QAB17237.1"/>
    </source>
</evidence>
<keyword evidence="3" id="KW-0804">Transcription</keyword>
<keyword evidence="1" id="KW-0805">Transcription regulation</keyword>
<dbReference type="InterPro" id="IPR028349">
    <property type="entry name" value="PafC-like"/>
</dbReference>
<reference evidence="5 6" key="1">
    <citation type="submission" date="2019-01" db="EMBL/GenBank/DDBJ databases">
        <title>Leucobacter muris sp. nov. isolated from the nose of a laboratory mouse.</title>
        <authorList>
            <person name="Benga L."/>
            <person name="Sproeer C."/>
            <person name="Schumann P."/>
            <person name="Verbarg S."/>
            <person name="Bunk B."/>
            <person name="Engelhardt E."/>
            <person name="Benten P.M."/>
            <person name="Sager M."/>
        </authorList>
    </citation>
    <scope>NUCLEOTIDE SEQUENCE [LARGE SCALE GENOMIC DNA]</scope>
    <source>
        <strain evidence="5 6">DSM 101948</strain>
    </source>
</reference>
<dbReference type="InterPro" id="IPR018356">
    <property type="entry name" value="Tscrpt_reg_HTH_DeoR_CS"/>
</dbReference>
<dbReference type="Pfam" id="PF08279">
    <property type="entry name" value="HTH_11"/>
    <property type="match status" value="1"/>
</dbReference>
<dbReference type="InterPro" id="IPR036390">
    <property type="entry name" value="WH_DNA-bd_sf"/>
</dbReference>
<keyword evidence="2" id="KW-0238">DNA-binding</keyword>
<dbReference type="EMBL" id="CP035037">
    <property type="protein sequence ID" value="QAB17237.1"/>
    <property type="molecule type" value="Genomic_DNA"/>
</dbReference>
<keyword evidence="6" id="KW-1185">Reference proteome</keyword>
<dbReference type="Gene3D" id="1.10.10.10">
    <property type="entry name" value="Winged helix-like DNA-binding domain superfamily/Winged helix DNA-binding domain"/>
    <property type="match status" value="1"/>
</dbReference>
<dbReference type="InterPro" id="IPR026881">
    <property type="entry name" value="WYL_dom"/>
</dbReference>
<evidence type="ECO:0000256" key="1">
    <source>
        <dbReference type="ARBA" id="ARBA00023015"/>
    </source>
</evidence>
<gene>
    <name evidence="5" type="ORF">Leucomu_04220</name>
</gene>
<accession>A0ABX5QDU7</accession>
<dbReference type="Pfam" id="PF13280">
    <property type="entry name" value="WYL"/>
    <property type="match status" value="1"/>
</dbReference>
<dbReference type="Proteomes" id="UP000285768">
    <property type="component" value="Chromosome"/>
</dbReference>
<dbReference type="RefSeq" id="WP_017885293.1">
    <property type="nucleotide sequence ID" value="NZ_CP035037.1"/>
</dbReference>
<dbReference type="SUPFAM" id="SSF46785">
    <property type="entry name" value="Winged helix' DNA-binding domain"/>
    <property type="match status" value="1"/>
</dbReference>
<dbReference type="PANTHER" id="PTHR34580">
    <property type="match status" value="1"/>
</dbReference>
<name>A0ABX5QDU7_9MICO</name>
<evidence type="ECO:0000259" key="4">
    <source>
        <dbReference type="PROSITE" id="PS51000"/>
    </source>
</evidence>
<protein>
    <submittedName>
        <fullName evidence="5">YafY family transcriptional regulator</fullName>
    </submittedName>
</protein>
<sequence length="313" mass="33787">MAGTGSRALSLLALLQERGFWAGADLASRLGVSLRTLRRDVDRLRELGYPVRADPGVGGGYRLDPGASLPPLMLDDAEAVAVVVGLLLSSQSPIADTAETSARALAKVVPVLPARLHGRVEALRAATVSAESPWSSTIDPGTLVAVARACRDDERIVFGYTSAEGAETSRRVEPHRLVMLARRWYLVGYDLGRGDWRSFRLDRMSEVAGTGERFRQRRLPGDADPAAFVRAGVHGRSEVTVVAELDRPAVEVRPHVGRWATVMALGDRCRIEVEASSFDWAVFVVGLSGARVISTEPPEFAALLRDWAGRLAG</sequence>
<evidence type="ECO:0000256" key="3">
    <source>
        <dbReference type="ARBA" id="ARBA00023163"/>
    </source>
</evidence>
<dbReference type="PROSITE" id="PS51000">
    <property type="entry name" value="HTH_DEOR_2"/>
    <property type="match status" value="1"/>
</dbReference>
<dbReference type="InterPro" id="IPR013196">
    <property type="entry name" value="HTH_11"/>
</dbReference>
<dbReference type="PROSITE" id="PS00894">
    <property type="entry name" value="HTH_DEOR_1"/>
    <property type="match status" value="1"/>
</dbReference>
<evidence type="ECO:0000313" key="6">
    <source>
        <dbReference type="Proteomes" id="UP000285768"/>
    </source>
</evidence>
<dbReference type="PROSITE" id="PS52050">
    <property type="entry name" value="WYL"/>
    <property type="match status" value="1"/>
</dbReference>
<dbReference type="InterPro" id="IPR051534">
    <property type="entry name" value="CBASS_pafABC_assoc_protein"/>
</dbReference>
<dbReference type="PIRSF" id="PIRSF016838">
    <property type="entry name" value="PafC"/>
    <property type="match status" value="1"/>
</dbReference>
<organism evidence="5 6">
    <name type="scientific">Leucobacter muris</name>
    <dbReference type="NCBI Taxonomy" id="1935379"/>
    <lineage>
        <taxon>Bacteria</taxon>
        <taxon>Bacillati</taxon>
        <taxon>Actinomycetota</taxon>
        <taxon>Actinomycetes</taxon>
        <taxon>Micrococcales</taxon>
        <taxon>Microbacteriaceae</taxon>
        <taxon>Leucobacter</taxon>
    </lineage>
</organism>
<evidence type="ECO:0000256" key="2">
    <source>
        <dbReference type="ARBA" id="ARBA00023125"/>
    </source>
</evidence>
<dbReference type="PANTHER" id="PTHR34580:SF3">
    <property type="entry name" value="PROTEIN PAFB"/>
    <property type="match status" value="1"/>
</dbReference>
<dbReference type="InterPro" id="IPR001034">
    <property type="entry name" value="DeoR_HTH"/>
</dbReference>
<dbReference type="InterPro" id="IPR036388">
    <property type="entry name" value="WH-like_DNA-bd_sf"/>
</dbReference>